<protein>
    <submittedName>
        <fullName evidence="8">MFS transporter</fullName>
    </submittedName>
</protein>
<feature type="transmembrane region" description="Helical" evidence="7">
    <location>
        <begin position="74"/>
        <end position="95"/>
    </location>
</feature>
<feature type="transmembrane region" description="Helical" evidence="7">
    <location>
        <begin position="335"/>
        <end position="357"/>
    </location>
</feature>
<feature type="transmembrane region" description="Helical" evidence="7">
    <location>
        <begin position="281"/>
        <end position="300"/>
    </location>
</feature>
<keyword evidence="9" id="KW-1185">Reference proteome</keyword>
<keyword evidence="2" id="KW-1003">Cell membrane</keyword>
<dbReference type="AlphaFoldDB" id="A0A4R4X2N8"/>
<gene>
    <name evidence="8" type="ORF">E1294_05795</name>
</gene>
<dbReference type="OrthoDB" id="3287459at2"/>
<keyword evidence="3 7" id="KW-0812">Transmembrane</keyword>
<evidence type="ECO:0000256" key="3">
    <source>
        <dbReference type="ARBA" id="ARBA00022692"/>
    </source>
</evidence>
<feature type="transmembrane region" description="Helical" evidence="7">
    <location>
        <begin position="44"/>
        <end position="68"/>
    </location>
</feature>
<reference evidence="8 9" key="1">
    <citation type="submission" date="2019-03" db="EMBL/GenBank/DDBJ databases">
        <title>Draft genome sequences of novel Actinobacteria.</title>
        <authorList>
            <person name="Sahin N."/>
            <person name="Ay H."/>
            <person name="Saygin H."/>
        </authorList>
    </citation>
    <scope>NUCLEOTIDE SEQUENCE [LARGE SCALE GENOMIC DNA]</scope>
    <source>
        <strain evidence="8 9">KC712</strain>
    </source>
</reference>
<name>A0A4R4X2N8_9ACTN</name>
<dbReference type="Proteomes" id="UP000294543">
    <property type="component" value="Unassembled WGS sequence"/>
</dbReference>
<dbReference type="InterPro" id="IPR011701">
    <property type="entry name" value="MFS"/>
</dbReference>
<dbReference type="InterPro" id="IPR036259">
    <property type="entry name" value="MFS_trans_sf"/>
</dbReference>
<feature type="transmembrane region" description="Helical" evidence="7">
    <location>
        <begin position="369"/>
        <end position="392"/>
    </location>
</feature>
<keyword evidence="5 7" id="KW-0472">Membrane</keyword>
<dbReference type="CDD" id="cd06173">
    <property type="entry name" value="MFS_MefA_like"/>
    <property type="match status" value="1"/>
</dbReference>
<keyword evidence="4 7" id="KW-1133">Transmembrane helix</keyword>
<evidence type="ECO:0000313" key="9">
    <source>
        <dbReference type="Proteomes" id="UP000294543"/>
    </source>
</evidence>
<proteinExistence type="predicted"/>
<dbReference type="GO" id="GO:0005886">
    <property type="term" value="C:plasma membrane"/>
    <property type="evidence" value="ECO:0007669"/>
    <property type="project" value="UniProtKB-SubCell"/>
</dbReference>
<feature type="transmembrane region" description="Helical" evidence="7">
    <location>
        <begin position="116"/>
        <end position="138"/>
    </location>
</feature>
<evidence type="ECO:0000256" key="5">
    <source>
        <dbReference type="ARBA" id="ARBA00023136"/>
    </source>
</evidence>
<dbReference type="PANTHER" id="PTHR23513">
    <property type="entry name" value="INTEGRAL MEMBRANE EFFLUX PROTEIN-RELATED"/>
    <property type="match status" value="1"/>
</dbReference>
<accession>A0A4R4X2N8</accession>
<feature type="transmembrane region" description="Helical" evidence="7">
    <location>
        <begin position="312"/>
        <end position="329"/>
    </location>
</feature>
<dbReference type="EMBL" id="SMKP01000011">
    <property type="protein sequence ID" value="TDD24472.1"/>
    <property type="molecule type" value="Genomic_DNA"/>
</dbReference>
<dbReference type="SUPFAM" id="SSF103473">
    <property type="entry name" value="MFS general substrate transporter"/>
    <property type="match status" value="1"/>
</dbReference>
<feature type="transmembrane region" description="Helical" evidence="7">
    <location>
        <begin position="398"/>
        <end position="417"/>
    </location>
</feature>
<feature type="region of interest" description="Disordered" evidence="6">
    <location>
        <begin position="1"/>
        <end position="25"/>
    </location>
</feature>
<dbReference type="GO" id="GO:0022857">
    <property type="term" value="F:transmembrane transporter activity"/>
    <property type="evidence" value="ECO:0007669"/>
    <property type="project" value="InterPro"/>
</dbReference>
<feature type="transmembrane region" description="Helical" evidence="7">
    <location>
        <begin position="178"/>
        <end position="211"/>
    </location>
</feature>
<evidence type="ECO:0000256" key="1">
    <source>
        <dbReference type="ARBA" id="ARBA00004651"/>
    </source>
</evidence>
<dbReference type="PRINTS" id="PR01988">
    <property type="entry name" value="EXPORTERBACE"/>
</dbReference>
<dbReference type="InterPro" id="IPR022324">
    <property type="entry name" value="Bacilysin_exporter_BacE_put"/>
</dbReference>
<evidence type="ECO:0000256" key="2">
    <source>
        <dbReference type="ARBA" id="ARBA00022475"/>
    </source>
</evidence>
<dbReference type="Gene3D" id="1.20.1250.20">
    <property type="entry name" value="MFS general substrate transporter like domains"/>
    <property type="match status" value="1"/>
</dbReference>
<evidence type="ECO:0000313" key="8">
    <source>
        <dbReference type="EMBL" id="TDD24472.1"/>
    </source>
</evidence>
<dbReference type="PANTHER" id="PTHR23513:SF11">
    <property type="entry name" value="STAPHYLOFERRIN A TRANSPORTER"/>
    <property type="match status" value="1"/>
</dbReference>
<evidence type="ECO:0000256" key="7">
    <source>
        <dbReference type="SAM" id="Phobius"/>
    </source>
</evidence>
<evidence type="ECO:0000256" key="4">
    <source>
        <dbReference type="ARBA" id="ARBA00022989"/>
    </source>
</evidence>
<sequence>MRGLSWPGRSAQMCRPPRPPEDESSEISRMVTYTSLFAAREFRYLYAGYALSYAGDQLAAVAVAVLVFERTGSSMLTAIAFASAFLPSALSPWLATFADRLPWRRLLIVCDLARAALVAALAIPGVPIGAAIAVLYLAHAFTPPFKAARAALMPQVLSGEAYIAGNGLTNLTYQISQVAGFAIGGAVVAAITPAGALLVNAATFALSALLIHRGVTPRPAPSNGGTAWAPFREARDGLRYVFADPWLRSCLLLVWTVPAFALAFEAIAYPFARELGGGPPLAGVLLAMGALGFAAGALLLTRWVRPPRRDRLLVPLAMLAGAALLPLLADPPAPVVLAALFASGLGCSFSTPLNAEFIRRVAAGFRGRAMGVAIAGIAVGNGAGFLTAGWILELGLSASVTAGLCGLAALVAAVVFGRTWQRDAPDQPGKSTADEA</sequence>
<comment type="subcellular location">
    <subcellularLocation>
        <location evidence="1">Cell membrane</location>
        <topology evidence="1">Multi-pass membrane protein</topology>
    </subcellularLocation>
</comment>
<comment type="caution">
    <text evidence="8">The sequence shown here is derived from an EMBL/GenBank/DDBJ whole genome shotgun (WGS) entry which is preliminary data.</text>
</comment>
<dbReference type="Pfam" id="PF07690">
    <property type="entry name" value="MFS_1"/>
    <property type="match status" value="1"/>
</dbReference>
<organism evidence="8 9">
    <name type="scientific">Nonomuraea diastatica</name>
    <dbReference type="NCBI Taxonomy" id="1848329"/>
    <lineage>
        <taxon>Bacteria</taxon>
        <taxon>Bacillati</taxon>
        <taxon>Actinomycetota</taxon>
        <taxon>Actinomycetes</taxon>
        <taxon>Streptosporangiales</taxon>
        <taxon>Streptosporangiaceae</taxon>
        <taxon>Nonomuraea</taxon>
    </lineage>
</organism>
<feature type="transmembrane region" description="Helical" evidence="7">
    <location>
        <begin position="249"/>
        <end position="269"/>
    </location>
</feature>
<evidence type="ECO:0000256" key="6">
    <source>
        <dbReference type="SAM" id="MobiDB-lite"/>
    </source>
</evidence>